<protein>
    <recommendedName>
        <fullName evidence="4">DUF2993 domain-containing protein</fullName>
    </recommendedName>
</protein>
<dbReference type="Pfam" id="PF11209">
    <property type="entry name" value="LmeA"/>
    <property type="match status" value="1"/>
</dbReference>
<proteinExistence type="predicted"/>
<accession>A0ABU2A150</accession>
<evidence type="ECO:0000313" key="2">
    <source>
        <dbReference type="EMBL" id="MDR7330222.1"/>
    </source>
</evidence>
<dbReference type="Proteomes" id="UP001180840">
    <property type="component" value="Unassembled WGS sequence"/>
</dbReference>
<comment type="caution">
    <text evidence="2">The sequence shown here is derived from an EMBL/GenBank/DDBJ whole genome shotgun (WGS) entry which is preliminary data.</text>
</comment>
<organism evidence="2 3">
    <name type="scientific">Corynebacterium guangdongense</name>
    <dbReference type="NCBI Taxonomy" id="1783348"/>
    <lineage>
        <taxon>Bacteria</taxon>
        <taxon>Bacillati</taxon>
        <taxon>Actinomycetota</taxon>
        <taxon>Actinomycetes</taxon>
        <taxon>Mycobacteriales</taxon>
        <taxon>Corynebacteriaceae</taxon>
        <taxon>Corynebacterium</taxon>
    </lineage>
</organism>
<name>A0ABU2A150_9CORY</name>
<reference evidence="2" key="1">
    <citation type="submission" date="2023-07" db="EMBL/GenBank/DDBJ databases">
        <title>Sequencing the genomes of 1000 actinobacteria strains.</title>
        <authorList>
            <person name="Klenk H.-P."/>
        </authorList>
    </citation>
    <scope>NUCLEOTIDE SEQUENCE</scope>
    <source>
        <strain evidence="2">DSM 107476</strain>
    </source>
</reference>
<keyword evidence="3" id="KW-1185">Reference proteome</keyword>
<sequence length="271" mass="28260">MKTSRRLRDHPAVIAALAIAVVLGLLWLADSALAARAEARLSSSAERSAGLQSSPKSYIGGLPFAQVLVTGEVPLVSLDVLDVDVAGLGIVNARSEFAELEIPAARAYRGEIIGAPVSAVTRSVSLDGVALGQVLNMTDLDIKNPYDISPGGGVAAEAQLTGTPVGFDEPVSVLTKLRLDAGEFTMRVTDVLSAPEGREEEATEAFTLTRDTTSLPIGGPATAVYLAGGSITFEHARYRTVIAEEDLVPSATGNSRFTREGGGEPPRLPQP</sequence>
<dbReference type="EMBL" id="JAVDXZ010000001">
    <property type="protein sequence ID" value="MDR7330222.1"/>
    <property type="molecule type" value="Genomic_DNA"/>
</dbReference>
<gene>
    <name evidence="2" type="ORF">J2S39_001898</name>
</gene>
<dbReference type="InterPro" id="IPR021373">
    <property type="entry name" value="DUF2993"/>
</dbReference>
<evidence type="ECO:0008006" key="4">
    <source>
        <dbReference type="Google" id="ProtNLM"/>
    </source>
</evidence>
<evidence type="ECO:0000313" key="3">
    <source>
        <dbReference type="Proteomes" id="UP001180840"/>
    </source>
</evidence>
<feature type="region of interest" description="Disordered" evidence="1">
    <location>
        <begin position="249"/>
        <end position="271"/>
    </location>
</feature>
<dbReference type="RefSeq" id="WP_290195703.1">
    <property type="nucleotide sequence ID" value="NZ_CP047654.1"/>
</dbReference>
<evidence type="ECO:0000256" key="1">
    <source>
        <dbReference type="SAM" id="MobiDB-lite"/>
    </source>
</evidence>